<comment type="caution">
    <text evidence="1">The sequence shown here is derived from an EMBL/GenBank/DDBJ whole genome shotgun (WGS) entry which is preliminary data.</text>
</comment>
<protein>
    <submittedName>
        <fullName evidence="1">SIR2 family protein</fullName>
    </submittedName>
</protein>
<evidence type="ECO:0000313" key="1">
    <source>
        <dbReference type="EMBL" id="TRA90884.1"/>
    </source>
</evidence>
<sequence>MSEYFEIAYAAASNRLCLFTGTGFSKALTNGDAPGWQQLLEQVCDAHLDLPGIKDALFPADGKSSVQLDEAAQIISLELTRAGKNIHEIIADQIKELELADCCPETRKFLKERQLRVVTTNYDKLVELASEGEYLSLCPGRPVPRSESRVKVYHVHGSVDVPSRMVVTADDYFNFMHSESYFSRKLSTILHENTVVIIGYSLGDLNLKTIMNDYRGFVRNHAVSNSVFFVSRNKIDQRIADYYSNCYGIRVIDETEVEDFFNTVNSKLIEAEKVSKSIKSIKKVLYEGATFKTKYLQSESSFYEIVSAISAVGASVSEDCVVSTLADVVEKKKQLTSANGAWEQYVQLASWLTYFGGLLDLRGTAAESVFLDSVKFSMSKMSKKQVWGYSWHAYKVWDARWKSLTADNRRLISVYIKENSSDRDALEISSRG</sequence>
<organism evidence="1 2">
    <name type="scientific">Rhizobium rhizogenes</name>
    <name type="common">Agrobacterium rhizogenes</name>
    <dbReference type="NCBI Taxonomy" id="359"/>
    <lineage>
        <taxon>Bacteria</taxon>
        <taxon>Pseudomonadati</taxon>
        <taxon>Pseudomonadota</taxon>
        <taxon>Alphaproteobacteria</taxon>
        <taxon>Hyphomicrobiales</taxon>
        <taxon>Rhizobiaceae</taxon>
        <taxon>Rhizobium/Agrobacterium group</taxon>
        <taxon>Rhizobium</taxon>
    </lineage>
</organism>
<reference evidence="1 2" key="1">
    <citation type="journal article" date="2019" name="Appl. Microbiol. Biotechnol.">
        <title>Differential efficiency of wild type rhizogenic strains for rol gene transformation of plants.</title>
        <authorList>
            <person name="Desmet S."/>
            <person name="De Keyser E."/>
            <person name="Van Vaerenbergh J."/>
            <person name="Baeyen S."/>
            <person name="Van Huylenbroeck J."/>
            <person name="Geelen D."/>
            <person name="Dhooghe E."/>
        </authorList>
    </citation>
    <scope>NUCLEOTIDE SEQUENCE [LARGE SCALE GENOMIC DNA]</scope>
    <source>
        <strain evidence="1 2">B 4.1</strain>
    </source>
</reference>
<accession>A0AA95AJ69</accession>
<proteinExistence type="predicted"/>
<dbReference type="EMBL" id="SGOB01000001">
    <property type="protein sequence ID" value="TRA90884.1"/>
    <property type="molecule type" value="Genomic_DNA"/>
</dbReference>
<dbReference type="Proteomes" id="UP000320858">
    <property type="component" value="Unassembled WGS sequence"/>
</dbReference>
<dbReference type="AlphaFoldDB" id="A0AA95AJ69"/>
<gene>
    <name evidence="1" type="ORF">EXN24_05055</name>
</gene>
<dbReference type="Pfam" id="PF13289">
    <property type="entry name" value="SIR2_2"/>
    <property type="match status" value="1"/>
</dbReference>
<dbReference type="InterPro" id="IPR029035">
    <property type="entry name" value="DHS-like_NAD/FAD-binding_dom"/>
</dbReference>
<evidence type="ECO:0000313" key="2">
    <source>
        <dbReference type="Proteomes" id="UP000320858"/>
    </source>
</evidence>
<dbReference type="RefSeq" id="WP_142851081.1">
    <property type="nucleotide sequence ID" value="NZ_SGOB01000001.1"/>
</dbReference>
<name>A0AA95AJ69_RHIRH</name>
<dbReference type="SUPFAM" id="SSF52467">
    <property type="entry name" value="DHS-like NAD/FAD-binding domain"/>
    <property type="match status" value="1"/>
</dbReference>